<accession>A0A974GXN7</accession>
<organism evidence="2 3">
    <name type="scientific">Sedimentibacter hydroxybenzoicus DSM 7310</name>
    <dbReference type="NCBI Taxonomy" id="1123245"/>
    <lineage>
        <taxon>Bacteria</taxon>
        <taxon>Bacillati</taxon>
        <taxon>Bacillota</taxon>
        <taxon>Tissierellia</taxon>
        <taxon>Sedimentibacter</taxon>
    </lineage>
</organism>
<dbReference type="Proteomes" id="UP000611629">
    <property type="component" value="Unassembled WGS sequence"/>
</dbReference>
<feature type="transmembrane region" description="Helical" evidence="1">
    <location>
        <begin position="6"/>
        <end position="27"/>
    </location>
</feature>
<reference evidence="2" key="1">
    <citation type="submission" date="2020-07" db="EMBL/GenBank/DDBJ databases">
        <title>Genomic analysis of a strain of Sedimentibacter Hydroxybenzoicus DSM7310.</title>
        <authorList>
            <person name="Ma S."/>
        </authorList>
    </citation>
    <scope>NUCLEOTIDE SEQUENCE</scope>
    <source>
        <strain evidence="2">DSM 7310</strain>
    </source>
</reference>
<protein>
    <submittedName>
        <fullName evidence="2">Uncharacterized protein</fullName>
    </submittedName>
</protein>
<comment type="caution">
    <text evidence="2">The sequence shown here is derived from an EMBL/GenBank/DDBJ whole genome shotgun (WGS) entry which is preliminary data.</text>
</comment>
<evidence type="ECO:0000313" key="2">
    <source>
        <dbReference type="EMBL" id="NYB75743.1"/>
    </source>
</evidence>
<keyword evidence="3" id="KW-1185">Reference proteome</keyword>
<proteinExistence type="predicted"/>
<dbReference type="RefSeq" id="WP_179239461.1">
    <property type="nucleotide sequence ID" value="NZ_JACBNQ010000027.1"/>
</dbReference>
<feature type="transmembrane region" description="Helical" evidence="1">
    <location>
        <begin position="47"/>
        <end position="64"/>
    </location>
</feature>
<evidence type="ECO:0000256" key="1">
    <source>
        <dbReference type="SAM" id="Phobius"/>
    </source>
</evidence>
<dbReference type="EMBL" id="JACBNQ010000027">
    <property type="protein sequence ID" value="NYB75743.1"/>
    <property type="molecule type" value="Genomic_DNA"/>
</dbReference>
<evidence type="ECO:0000313" key="3">
    <source>
        <dbReference type="Proteomes" id="UP000611629"/>
    </source>
</evidence>
<keyword evidence="1" id="KW-1133">Transmembrane helix</keyword>
<gene>
    <name evidence="2" type="ORF">HZF24_16460</name>
</gene>
<keyword evidence="1" id="KW-0812">Transmembrane</keyword>
<sequence length="106" mass="12457">MRYIGIFVLLVSVFMFIVSLRAIFFAFLKRKDERSKWIVKKSMADSFIAITVLQTLSLIIKWILQDTYQVWWNSFKEGIYIEPVLLSYIILGIILIINTRKYGGSL</sequence>
<feature type="transmembrane region" description="Helical" evidence="1">
    <location>
        <begin position="79"/>
        <end position="97"/>
    </location>
</feature>
<name>A0A974GXN7_SEDHY</name>
<keyword evidence="1" id="KW-0472">Membrane</keyword>
<dbReference type="AlphaFoldDB" id="A0A974GXN7"/>